<dbReference type="Proteomes" id="UP000197290">
    <property type="component" value="Unassembled WGS sequence"/>
</dbReference>
<reference evidence="1 2" key="1">
    <citation type="submission" date="2017-03" db="EMBL/GenBank/DDBJ databases">
        <title>Genome sequence of Sphingomonas dokdonensis DSM 21029.</title>
        <authorList>
            <person name="Poehlein A."/>
            <person name="Wuebbeler J.H."/>
            <person name="Steinbuechel A."/>
            <person name="Daniel R."/>
        </authorList>
    </citation>
    <scope>NUCLEOTIDE SEQUENCE [LARGE SCALE GENOMIC DNA]</scope>
    <source>
        <strain evidence="1 2">DSM 21029</strain>
    </source>
</reference>
<sequence length="80" mass="9286">MIIHHPRERLRALSKQFRTGLGDLSDMIGRPRSYLGRYVREGRPERLEAPDRETLCRFFGVSEAELGGTDPRWAKFKVAK</sequence>
<accession>A0A245ZHK8</accession>
<protein>
    <recommendedName>
        <fullName evidence="3">HTH cro/C1-type domain-containing protein</fullName>
    </recommendedName>
</protein>
<comment type="caution">
    <text evidence="1">The sequence shown here is derived from an EMBL/GenBank/DDBJ whole genome shotgun (WGS) entry which is preliminary data.</text>
</comment>
<dbReference type="EMBL" id="NBBI01000004">
    <property type="protein sequence ID" value="OWK29229.1"/>
    <property type="molecule type" value="Genomic_DNA"/>
</dbReference>
<dbReference type="OrthoDB" id="7571892at2"/>
<dbReference type="InterPro" id="IPR010982">
    <property type="entry name" value="Lambda_DNA-bd_dom_sf"/>
</dbReference>
<dbReference type="AlphaFoldDB" id="A0A245ZHK8"/>
<dbReference type="SUPFAM" id="SSF47413">
    <property type="entry name" value="lambda repressor-like DNA-binding domains"/>
    <property type="match status" value="1"/>
</dbReference>
<evidence type="ECO:0000313" key="2">
    <source>
        <dbReference type="Proteomes" id="UP000197290"/>
    </source>
</evidence>
<dbReference type="GO" id="GO:0003677">
    <property type="term" value="F:DNA binding"/>
    <property type="evidence" value="ECO:0007669"/>
    <property type="project" value="InterPro"/>
</dbReference>
<name>A0A245ZHK8_9SPHN</name>
<dbReference type="CDD" id="cd00093">
    <property type="entry name" value="HTH_XRE"/>
    <property type="match status" value="1"/>
</dbReference>
<proteinExistence type="predicted"/>
<dbReference type="RefSeq" id="WP_088367560.1">
    <property type="nucleotide sequence ID" value="NZ_NBBI01000004.1"/>
</dbReference>
<dbReference type="InterPro" id="IPR001387">
    <property type="entry name" value="Cro/C1-type_HTH"/>
</dbReference>
<gene>
    <name evidence="1" type="ORF">SPDO_22100</name>
</gene>
<evidence type="ECO:0000313" key="1">
    <source>
        <dbReference type="EMBL" id="OWK29229.1"/>
    </source>
</evidence>
<keyword evidence="2" id="KW-1185">Reference proteome</keyword>
<organism evidence="1 2">
    <name type="scientific">Sphingomonas dokdonensis</name>
    <dbReference type="NCBI Taxonomy" id="344880"/>
    <lineage>
        <taxon>Bacteria</taxon>
        <taxon>Pseudomonadati</taxon>
        <taxon>Pseudomonadota</taxon>
        <taxon>Alphaproteobacteria</taxon>
        <taxon>Sphingomonadales</taxon>
        <taxon>Sphingomonadaceae</taxon>
        <taxon>Sphingomonas</taxon>
    </lineage>
</organism>
<evidence type="ECO:0008006" key="3">
    <source>
        <dbReference type="Google" id="ProtNLM"/>
    </source>
</evidence>